<dbReference type="InterPro" id="IPR016024">
    <property type="entry name" value="ARM-type_fold"/>
</dbReference>
<dbReference type="Proteomes" id="UP001295469">
    <property type="component" value="Chromosome C02"/>
</dbReference>
<keyword evidence="2" id="KW-0810">Translation regulation</keyword>
<dbReference type="InterPro" id="IPR011989">
    <property type="entry name" value="ARM-like"/>
</dbReference>
<keyword evidence="3" id="KW-0694">RNA-binding</keyword>
<organism evidence="4">
    <name type="scientific">Brassica napus</name>
    <name type="common">Rape</name>
    <dbReference type="NCBI Taxonomy" id="3708"/>
    <lineage>
        <taxon>Eukaryota</taxon>
        <taxon>Viridiplantae</taxon>
        <taxon>Streptophyta</taxon>
        <taxon>Embryophyta</taxon>
        <taxon>Tracheophyta</taxon>
        <taxon>Spermatophyta</taxon>
        <taxon>Magnoliopsida</taxon>
        <taxon>eudicotyledons</taxon>
        <taxon>Gunneridae</taxon>
        <taxon>Pentapetalae</taxon>
        <taxon>rosids</taxon>
        <taxon>malvids</taxon>
        <taxon>Brassicales</taxon>
        <taxon>Brassicaceae</taxon>
        <taxon>Brassiceae</taxon>
        <taxon>Brassica</taxon>
    </lineage>
</organism>
<dbReference type="AlphaFoldDB" id="A0A816KA43"/>
<evidence type="ECO:0000256" key="1">
    <source>
        <dbReference type="ARBA" id="ARBA00022737"/>
    </source>
</evidence>
<dbReference type="InterPro" id="IPR040000">
    <property type="entry name" value="NOP9"/>
</dbReference>
<sequence>TAKDSNGGSVIEAFLTSNAATKQKRRLIIKLGGHFGELSLPTSDLYTVEKCFDACNLKLREAIGNELLDVKADLS</sequence>
<dbReference type="GO" id="GO:0006417">
    <property type="term" value="P:regulation of translation"/>
    <property type="evidence" value="ECO:0007669"/>
    <property type="project" value="UniProtKB-KW"/>
</dbReference>
<gene>
    <name evidence="4" type="ORF">DARMORV10_C02P29840.1</name>
</gene>
<accession>A0A816KA43</accession>
<evidence type="ECO:0000256" key="3">
    <source>
        <dbReference type="ARBA" id="ARBA00022884"/>
    </source>
</evidence>
<protein>
    <submittedName>
        <fullName evidence="4">(rape) hypothetical protein</fullName>
    </submittedName>
</protein>
<dbReference type="InterPro" id="IPR001313">
    <property type="entry name" value="Pumilio_RNA-bd_rpt"/>
</dbReference>
<feature type="non-terminal residue" evidence="4">
    <location>
        <position position="75"/>
    </location>
</feature>
<dbReference type="GO" id="GO:0003723">
    <property type="term" value="F:RNA binding"/>
    <property type="evidence" value="ECO:0007669"/>
    <property type="project" value="UniProtKB-KW"/>
</dbReference>
<reference evidence="4" key="1">
    <citation type="submission" date="2021-01" db="EMBL/GenBank/DDBJ databases">
        <authorList>
            <consortium name="Genoscope - CEA"/>
            <person name="William W."/>
        </authorList>
    </citation>
    <scope>NUCLEOTIDE SEQUENCE</scope>
</reference>
<dbReference type="Gene3D" id="1.25.10.10">
    <property type="entry name" value="Leucine-rich Repeat Variant"/>
    <property type="match status" value="1"/>
</dbReference>
<dbReference type="PANTHER" id="PTHR13102:SF0">
    <property type="entry name" value="NUCLEOLAR PROTEIN 9"/>
    <property type="match status" value="1"/>
</dbReference>
<dbReference type="PANTHER" id="PTHR13102">
    <property type="entry name" value="NUCLEOLAR PROTEIN 9"/>
    <property type="match status" value="1"/>
</dbReference>
<keyword evidence="1" id="KW-0677">Repeat</keyword>
<evidence type="ECO:0000313" key="4">
    <source>
        <dbReference type="EMBL" id="CAF1909380.1"/>
    </source>
</evidence>
<proteinExistence type="predicted"/>
<dbReference type="SUPFAM" id="SSF48371">
    <property type="entry name" value="ARM repeat"/>
    <property type="match status" value="1"/>
</dbReference>
<name>A0A816KA43_BRANA</name>
<evidence type="ECO:0000256" key="2">
    <source>
        <dbReference type="ARBA" id="ARBA00022845"/>
    </source>
</evidence>
<dbReference type="EMBL" id="HG994366">
    <property type="protein sequence ID" value="CAF1909380.1"/>
    <property type="molecule type" value="Genomic_DNA"/>
</dbReference>
<dbReference type="Pfam" id="PF22493">
    <property type="entry name" value="PUF_NOP9"/>
    <property type="match status" value="1"/>
</dbReference>